<name>A0A1L8Q594_STROR</name>
<evidence type="ECO:0000313" key="1">
    <source>
        <dbReference type="EMBL" id="OJG02694.1"/>
    </source>
</evidence>
<reference evidence="1 2" key="1">
    <citation type="submission" date="2016-07" db="EMBL/GenBank/DDBJ databases">
        <title>A clinical isolate of carbapenem-resistant Streptococcus oralis with altered penicillin binding proteins.</title>
        <authorList>
            <person name="Kanji J.N."/>
            <person name="Bharat A."/>
            <person name="Naidu P."/>
            <person name="Martin I."/>
            <person name="Mulvey M.R."/>
            <person name="Panaro C.D."/>
        </authorList>
    </citation>
    <scope>NUCLEOTIDE SEQUENCE [LARGE SCALE GENOMIC DNA]</scope>
    <source>
        <strain evidence="1 2">SC15-3744</strain>
    </source>
</reference>
<dbReference type="EMBL" id="MBDM01000006">
    <property type="protein sequence ID" value="OJG02694.1"/>
    <property type="molecule type" value="Genomic_DNA"/>
</dbReference>
<gene>
    <name evidence="1" type="ORF">BBP19_02120</name>
</gene>
<evidence type="ECO:0000313" key="2">
    <source>
        <dbReference type="Proteomes" id="UP000183671"/>
    </source>
</evidence>
<dbReference type="AlphaFoldDB" id="A0A1L8Q594"/>
<accession>A0A1L8Q594</accession>
<sequence>MHENQTQVLTYPTNLTLLPKTKCQEILNRSLHLSVDKEVKFLGKSSLSINNVESYELKMFKGTYIQKLEISNQISESQQNDLKNQLNWQLTLNQLRLGIIPLLTIKKLSIHNEKIKKSCVHLTLWIEVGYRSEWLA</sequence>
<organism evidence="1 2">
    <name type="scientific">Streptococcus oralis</name>
    <dbReference type="NCBI Taxonomy" id="1303"/>
    <lineage>
        <taxon>Bacteria</taxon>
        <taxon>Bacillati</taxon>
        <taxon>Bacillota</taxon>
        <taxon>Bacilli</taxon>
        <taxon>Lactobacillales</taxon>
        <taxon>Streptococcaceae</taxon>
        <taxon>Streptococcus</taxon>
    </lineage>
</organism>
<dbReference type="RefSeq" id="WP_000545051.1">
    <property type="nucleotide sequence ID" value="NZ_JAKUWT010000003.1"/>
</dbReference>
<comment type="caution">
    <text evidence="1">The sequence shown here is derived from an EMBL/GenBank/DDBJ whole genome shotgun (WGS) entry which is preliminary data.</text>
</comment>
<dbReference type="Proteomes" id="UP000183671">
    <property type="component" value="Unassembled WGS sequence"/>
</dbReference>
<protein>
    <submittedName>
        <fullName evidence="1">Uncharacterized protein</fullName>
    </submittedName>
</protein>
<proteinExistence type="predicted"/>